<reference evidence="1 2" key="1">
    <citation type="submission" date="2019-01" db="EMBL/GenBank/DDBJ databases">
        <authorList>
            <person name="Brito A."/>
        </authorList>
    </citation>
    <scope>NUCLEOTIDE SEQUENCE [LARGE SCALE GENOMIC DNA]</scope>
    <source>
        <strain evidence="1">1</strain>
    </source>
</reference>
<sequence length="47" mass="5714">MENKYLEKRSIALTEFEDFQEKITLCSFYSSLFIQIYCLGYKQKIYS</sequence>
<protein>
    <submittedName>
        <fullName evidence="1">Uncharacterized protein</fullName>
    </submittedName>
</protein>
<proteinExistence type="predicted"/>
<name>A0A563VMG9_9CYAN</name>
<dbReference type="EMBL" id="CAACVJ010000064">
    <property type="protein sequence ID" value="VEP12611.1"/>
    <property type="molecule type" value="Genomic_DNA"/>
</dbReference>
<evidence type="ECO:0000313" key="2">
    <source>
        <dbReference type="Proteomes" id="UP000320055"/>
    </source>
</evidence>
<keyword evidence="2" id="KW-1185">Reference proteome</keyword>
<accession>A0A563VMG9</accession>
<dbReference type="Proteomes" id="UP000320055">
    <property type="component" value="Unassembled WGS sequence"/>
</dbReference>
<gene>
    <name evidence="1" type="ORF">H1P_1560011</name>
</gene>
<dbReference type="AlphaFoldDB" id="A0A563VMG9"/>
<evidence type="ECO:0000313" key="1">
    <source>
        <dbReference type="EMBL" id="VEP12611.1"/>
    </source>
</evidence>
<organism evidence="1 2">
    <name type="scientific">Hyella patelloides LEGE 07179</name>
    <dbReference type="NCBI Taxonomy" id="945734"/>
    <lineage>
        <taxon>Bacteria</taxon>
        <taxon>Bacillati</taxon>
        <taxon>Cyanobacteriota</taxon>
        <taxon>Cyanophyceae</taxon>
        <taxon>Pleurocapsales</taxon>
        <taxon>Hyellaceae</taxon>
        <taxon>Hyella</taxon>
    </lineage>
</organism>